<reference evidence="4 5" key="1">
    <citation type="submission" date="2017-09" db="EMBL/GenBank/DDBJ databases">
        <authorList>
            <person name="Ehlers B."/>
            <person name="Leendertz F.H."/>
        </authorList>
    </citation>
    <scope>NUCLEOTIDE SEQUENCE [LARGE SCALE GENOMIC DNA]</scope>
    <source>
        <strain evidence="4 5">DSM 27208</strain>
    </source>
</reference>
<evidence type="ECO:0000259" key="3">
    <source>
        <dbReference type="SMART" id="SM00822"/>
    </source>
</evidence>
<dbReference type="PRINTS" id="PR00080">
    <property type="entry name" value="SDRFAMILY"/>
</dbReference>
<organism evidence="4 5">
    <name type="scientific">Natronoarchaeum philippinense</name>
    <dbReference type="NCBI Taxonomy" id="558529"/>
    <lineage>
        <taxon>Archaea</taxon>
        <taxon>Methanobacteriati</taxon>
        <taxon>Methanobacteriota</taxon>
        <taxon>Stenosarchaea group</taxon>
        <taxon>Halobacteria</taxon>
        <taxon>Halobacteriales</taxon>
        <taxon>Natronoarchaeaceae</taxon>
    </lineage>
</organism>
<dbReference type="Proteomes" id="UP000219453">
    <property type="component" value="Unassembled WGS sequence"/>
</dbReference>
<feature type="region of interest" description="Disordered" evidence="2">
    <location>
        <begin position="187"/>
        <end position="208"/>
    </location>
</feature>
<dbReference type="InterPro" id="IPR002347">
    <property type="entry name" value="SDR_fam"/>
</dbReference>
<dbReference type="CDD" id="cd05233">
    <property type="entry name" value="SDR_c"/>
    <property type="match status" value="1"/>
</dbReference>
<gene>
    <name evidence="4" type="ORF">SAMN06269185_2497</name>
</gene>
<evidence type="ECO:0000313" key="4">
    <source>
        <dbReference type="EMBL" id="SNZ15481.1"/>
    </source>
</evidence>
<dbReference type="EMBL" id="OBEJ01000003">
    <property type="protein sequence ID" value="SNZ15481.1"/>
    <property type="molecule type" value="Genomic_DNA"/>
</dbReference>
<evidence type="ECO:0000313" key="5">
    <source>
        <dbReference type="Proteomes" id="UP000219453"/>
    </source>
</evidence>
<dbReference type="AlphaFoldDB" id="A0A285P6H4"/>
<dbReference type="InterPro" id="IPR057326">
    <property type="entry name" value="KR_dom"/>
</dbReference>
<evidence type="ECO:0000256" key="2">
    <source>
        <dbReference type="SAM" id="MobiDB-lite"/>
    </source>
</evidence>
<dbReference type="SMART" id="SM00822">
    <property type="entry name" value="PKS_KR"/>
    <property type="match status" value="1"/>
</dbReference>
<feature type="domain" description="Ketoreductase" evidence="3">
    <location>
        <begin position="8"/>
        <end position="183"/>
    </location>
</feature>
<dbReference type="Gene3D" id="3.40.50.720">
    <property type="entry name" value="NAD(P)-binding Rossmann-like Domain"/>
    <property type="match status" value="1"/>
</dbReference>
<comment type="similarity">
    <text evidence="1">Belongs to the short-chain dehydrogenases/reductases (SDR) family.</text>
</comment>
<dbReference type="GO" id="GO:0016616">
    <property type="term" value="F:oxidoreductase activity, acting on the CH-OH group of donors, NAD or NADP as acceptor"/>
    <property type="evidence" value="ECO:0007669"/>
    <property type="project" value="TreeGrafter"/>
</dbReference>
<dbReference type="InterPro" id="IPR036291">
    <property type="entry name" value="NAD(P)-bd_dom_sf"/>
</dbReference>
<dbReference type="SUPFAM" id="SSF51735">
    <property type="entry name" value="NAD(P)-binding Rossmann-fold domains"/>
    <property type="match status" value="1"/>
</dbReference>
<feature type="compositionally biased region" description="Basic and acidic residues" evidence="2">
    <location>
        <begin position="189"/>
        <end position="205"/>
    </location>
</feature>
<dbReference type="GO" id="GO:0030497">
    <property type="term" value="P:fatty acid elongation"/>
    <property type="evidence" value="ECO:0007669"/>
    <property type="project" value="TreeGrafter"/>
</dbReference>
<evidence type="ECO:0000256" key="1">
    <source>
        <dbReference type="ARBA" id="ARBA00006484"/>
    </source>
</evidence>
<protein>
    <submittedName>
        <fullName evidence="4">3-oxoacyl-[acyl-carrier protein] reductase/Tropinone reductase 1</fullName>
    </submittedName>
</protein>
<dbReference type="PRINTS" id="PR00081">
    <property type="entry name" value="GDHRDH"/>
</dbReference>
<sequence>MSGDLDDTNAFVVGASRGIGRTIAEEYAARGADIAALARSGSALEEFAASLPTRCVPIECDVRDDEAVERAATTAVDTLGTIDTVVNSAGTIARGRLHEADEDDLTAVIDVNLVGALRVSKHLLPALMETEGTLIHVSSEAGSVGVPELPTYCASKGGLHAAVRQLAVDYGPDGVSVVAIAPGTTKTSMNEDVRERDPSWADDRAAGVPLGRLGEPEDISDLAAFLARDRSDYLTGEVIHVDGGSTA</sequence>
<dbReference type="FunFam" id="3.40.50.720:FF:000084">
    <property type="entry name" value="Short-chain dehydrogenase reductase"/>
    <property type="match status" value="1"/>
</dbReference>
<proteinExistence type="inferred from homology"/>
<keyword evidence="5" id="KW-1185">Reference proteome</keyword>
<dbReference type="RefSeq" id="WP_097009405.1">
    <property type="nucleotide sequence ID" value="NZ_OBEJ01000003.1"/>
</dbReference>
<accession>A0A285P6H4</accession>
<dbReference type="PANTHER" id="PTHR42760:SF135">
    <property type="entry name" value="BLL7886 PROTEIN"/>
    <property type="match status" value="1"/>
</dbReference>
<dbReference type="OrthoDB" id="24596at2157"/>
<dbReference type="PANTHER" id="PTHR42760">
    <property type="entry name" value="SHORT-CHAIN DEHYDROGENASES/REDUCTASES FAMILY MEMBER"/>
    <property type="match status" value="1"/>
</dbReference>
<dbReference type="Pfam" id="PF13561">
    <property type="entry name" value="adh_short_C2"/>
    <property type="match status" value="1"/>
</dbReference>
<name>A0A285P6H4_NATPI</name>